<dbReference type="Proteomes" id="UP000887565">
    <property type="component" value="Unplaced"/>
</dbReference>
<dbReference type="AlphaFoldDB" id="A0A915K7N7"/>
<protein>
    <submittedName>
        <fullName evidence="2">Uncharacterized protein</fullName>
    </submittedName>
</protein>
<keyword evidence="1" id="KW-1185">Reference proteome</keyword>
<evidence type="ECO:0000313" key="2">
    <source>
        <dbReference type="WBParaSite" id="nRc.2.0.1.t34199-RA"/>
    </source>
</evidence>
<reference evidence="2" key="1">
    <citation type="submission" date="2022-11" db="UniProtKB">
        <authorList>
            <consortium name="WormBaseParasite"/>
        </authorList>
    </citation>
    <scope>IDENTIFICATION</scope>
</reference>
<accession>A0A915K7N7</accession>
<evidence type="ECO:0000313" key="1">
    <source>
        <dbReference type="Proteomes" id="UP000887565"/>
    </source>
</evidence>
<organism evidence="1 2">
    <name type="scientific">Romanomermis culicivorax</name>
    <name type="common">Nematode worm</name>
    <dbReference type="NCBI Taxonomy" id="13658"/>
    <lineage>
        <taxon>Eukaryota</taxon>
        <taxon>Metazoa</taxon>
        <taxon>Ecdysozoa</taxon>
        <taxon>Nematoda</taxon>
        <taxon>Enoplea</taxon>
        <taxon>Dorylaimia</taxon>
        <taxon>Mermithida</taxon>
        <taxon>Mermithoidea</taxon>
        <taxon>Mermithidae</taxon>
        <taxon>Romanomermis</taxon>
    </lineage>
</organism>
<proteinExistence type="predicted"/>
<sequence>MVKRLIHHGCRNNQLLDIFDLSIQKPVFCEENWQAFRGIVDLERGNDCGYGGIGGLCSLIFAGRCDKGASYQGWPVCGPLNRSPRQQLLLAKRVFCHCDKLVWAEFDAIPRIIDKEQQTVAVGDVDNCVFDWEFGGYTIG</sequence>
<name>A0A915K7N7_ROMCU</name>
<dbReference type="WBParaSite" id="nRc.2.0.1.t34199-RA">
    <property type="protein sequence ID" value="nRc.2.0.1.t34199-RA"/>
    <property type="gene ID" value="nRc.2.0.1.g34199"/>
</dbReference>